<dbReference type="Gene3D" id="3.30.40.10">
    <property type="entry name" value="Zinc/RING finger domain, C3HC4 (zinc finger)"/>
    <property type="match status" value="1"/>
</dbReference>
<comment type="caution">
    <text evidence="1">The sequence shown here is derived from an EMBL/GenBank/DDBJ whole genome shotgun (WGS) entry which is preliminary data.</text>
</comment>
<keyword evidence="2" id="KW-1185">Reference proteome</keyword>
<reference evidence="2" key="1">
    <citation type="journal article" date="2019" name="Int. J. Syst. Evol. Microbiol.">
        <title>The Global Catalogue of Microorganisms (GCM) 10K type strain sequencing project: providing services to taxonomists for standard genome sequencing and annotation.</title>
        <authorList>
            <consortium name="The Broad Institute Genomics Platform"/>
            <consortium name="The Broad Institute Genome Sequencing Center for Infectious Disease"/>
            <person name="Wu L."/>
            <person name="Ma J."/>
        </authorList>
    </citation>
    <scope>NUCLEOTIDE SEQUENCE [LARGE SCALE GENOMIC DNA]</scope>
    <source>
        <strain evidence="2">WYCCWR 12678</strain>
    </source>
</reference>
<gene>
    <name evidence="1" type="ORF">ACFO8Q_03690</name>
</gene>
<dbReference type="InterPro" id="IPR011011">
    <property type="entry name" value="Znf_FYVE_PHD"/>
</dbReference>
<accession>A0ABV9PW61</accession>
<dbReference type="SUPFAM" id="SSF57903">
    <property type="entry name" value="FYVE/PHD zinc finger"/>
    <property type="match status" value="1"/>
</dbReference>
<evidence type="ECO:0000313" key="1">
    <source>
        <dbReference type="EMBL" id="MFC4766486.1"/>
    </source>
</evidence>
<dbReference type="InterPro" id="IPR013083">
    <property type="entry name" value="Znf_RING/FYVE/PHD"/>
</dbReference>
<dbReference type="Proteomes" id="UP001596002">
    <property type="component" value="Unassembled WGS sequence"/>
</dbReference>
<proteinExistence type="predicted"/>
<evidence type="ECO:0008006" key="3">
    <source>
        <dbReference type="Google" id="ProtNLM"/>
    </source>
</evidence>
<dbReference type="EMBL" id="JBHSHC010000022">
    <property type="protein sequence ID" value="MFC4766486.1"/>
    <property type="molecule type" value="Genomic_DNA"/>
</dbReference>
<dbReference type="RefSeq" id="WP_380024373.1">
    <property type="nucleotide sequence ID" value="NZ_JBHSHC010000022.1"/>
</dbReference>
<evidence type="ECO:0000313" key="2">
    <source>
        <dbReference type="Proteomes" id="UP001596002"/>
    </source>
</evidence>
<sequence>MHKSLYRMKDCPTCKKSQNLLEWISWCSKCGMVVCSSCVHKIHECKDGYQFGVPGRGTRYFATVSLHETDL</sequence>
<organism evidence="1 2">
    <name type="scientific">Effusibacillus consociatus</name>
    <dbReference type="NCBI Taxonomy" id="1117041"/>
    <lineage>
        <taxon>Bacteria</taxon>
        <taxon>Bacillati</taxon>
        <taxon>Bacillota</taxon>
        <taxon>Bacilli</taxon>
        <taxon>Bacillales</taxon>
        <taxon>Alicyclobacillaceae</taxon>
        <taxon>Effusibacillus</taxon>
    </lineage>
</organism>
<name>A0ABV9PW61_9BACL</name>
<protein>
    <recommendedName>
        <fullName evidence="3">B box-type domain-containing protein</fullName>
    </recommendedName>
</protein>